<dbReference type="Proteomes" id="UP000273898">
    <property type="component" value="Unassembled WGS sequence"/>
</dbReference>
<dbReference type="RefSeq" id="WP_121285522.1">
    <property type="nucleotide sequence ID" value="NZ_RCCK01000013.1"/>
</dbReference>
<dbReference type="OrthoDB" id="744966at2"/>
<name>A0A497XV70_9SPHI</name>
<evidence type="ECO:0000313" key="2">
    <source>
        <dbReference type="EMBL" id="TFB32729.1"/>
    </source>
</evidence>
<evidence type="ECO:0000313" key="4">
    <source>
        <dbReference type="Proteomes" id="UP000297429"/>
    </source>
</evidence>
<gene>
    <name evidence="1" type="ORF">BCL90_3807</name>
    <name evidence="2" type="ORF">E3V97_01435</name>
</gene>
<proteinExistence type="predicted"/>
<comment type="caution">
    <text evidence="1">The sequence shown here is derived from an EMBL/GenBank/DDBJ whole genome shotgun (WGS) entry which is preliminary data.</text>
</comment>
<accession>A0A497XV70</accession>
<evidence type="ECO:0000313" key="3">
    <source>
        <dbReference type="Proteomes" id="UP000273898"/>
    </source>
</evidence>
<reference evidence="2 4" key="2">
    <citation type="submission" date="2019-03" db="EMBL/GenBank/DDBJ databases">
        <authorList>
            <person name="He R.-H."/>
        </authorList>
    </citation>
    <scope>NUCLEOTIDE SEQUENCE [LARGE SCALE GENOMIC DNA]</scope>
    <source>
        <strain evidence="2 4">DSM 19624</strain>
    </source>
</reference>
<evidence type="ECO:0000313" key="1">
    <source>
        <dbReference type="EMBL" id="RLJ73645.1"/>
    </source>
</evidence>
<dbReference type="EMBL" id="RCCK01000013">
    <property type="protein sequence ID" value="RLJ73645.1"/>
    <property type="molecule type" value="Genomic_DNA"/>
</dbReference>
<keyword evidence="4" id="KW-1185">Reference proteome</keyword>
<organism evidence="1 3">
    <name type="scientific">Pedobacter alluvionis</name>
    <dbReference type="NCBI Taxonomy" id="475253"/>
    <lineage>
        <taxon>Bacteria</taxon>
        <taxon>Pseudomonadati</taxon>
        <taxon>Bacteroidota</taxon>
        <taxon>Sphingobacteriia</taxon>
        <taxon>Sphingobacteriales</taxon>
        <taxon>Sphingobacteriaceae</taxon>
        <taxon>Pedobacter</taxon>
    </lineage>
</organism>
<dbReference type="EMBL" id="SOPX01000001">
    <property type="protein sequence ID" value="TFB32729.1"/>
    <property type="molecule type" value="Genomic_DNA"/>
</dbReference>
<protein>
    <submittedName>
        <fullName evidence="1">Uncharacterized protein</fullName>
    </submittedName>
</protein>
<dbReference type="Proteomes" id="UP000297429">
    <property type="component" value="Unassembled WGS sequence"/>
</dbReference>
<dbReference type="AlphaFoldDB" id="A0A497XV70"/>
<reference evidence="1 3" key="1">
    <citation type="submission" date="2018-10" db="EMBL/GenBank/DDBJ databases">
        <title>Genomic Encyclopedia of Archaeal and Bacterial Type Strains, Phase II (KMG-II): from individual species to whole genera.</title>
        <authorList>
            <person name="Goeker M."/>
        </authorList>
    </citation>
    <scope>NUCLEOTIDE SEQUENCE [LARGE SCALE GENOMIC DNA]</scope>
    <source>
        <strain evidence="1 3">DSM 19624</strain>
    </source>
</reference>
<sequence>MSYTDQELIALLLDENGIHRLPRLEFIELMRKKPYDKVVGKRIIFIDLKYWISFRMALEDDIKMKLEQKILYKSIYENLLELVIKMKVVCVTSDSILTEVEKMPLDRKLGTAKIMDSLHVAVVLNGLNACTFEYINIDLITAGKEPIDQYHLSSVFEANRFLAAVTLKKMENEPDLLYNIMYDSMSEMTVLEYLKETNGDFYDSSEKFAELVNDTKLKDTAKHSYEALLVQGLVSQTESLKKLINYTPISKVNPLENLPLYIYSAPFLYLHSAILAAINIEKARKVQKNDFYDLSHSCIGVGYSDYFFTEKKFHHLLKTKPIDCTAHYKCKLYSDPFEILNVVVNLNSHI</sequence>